<dbReference type="InterPro" id="IPR001245">
    <property type="entry name" value="Ser-Thr/Tyr_kinase_cat_dom"/>
</dbReference>
<keyword evidence="5 8" id="KW-1133">Transmembrane helix</keyword>
<dbReference type="Gene3D" id="1.10.510.10">
    <property type="entry name" value="Transferase(Phosphotransferase) domain 1"/>
    <property type="match status" value="1"/>
</dbReference>
<dbReference type="InterPro" id="IPR013210">
    <property type="entry name" value="LRR_N_plant-typ"/>
</dbReference>
<dbReference type="PANTHER" id="PTHR48007">
    <property type="entry name" value="LEUCINE-RICH REPEAT RECEPTOR-LIKE PROTEIN KINASE PXC1"/>
    <property type="match status" value="1"/>
</dbReference>
<evidence type="ECO:0000313" key="12">
    <source>
        <dbReference type="RefSeq" id="XP_010415996.1"/>
    </source>
</evidence>
<organism evidence="11 12">
    <name type="scientific">Camelina sativa</name>
    <name type="common">False flax</name>
    <name type="synonym">Myagrum sativum</name>
    <dbReference type="NCBI Taxonomy" id="90675"/>
    <lineage>
        <taxon>Eukaryota</taxon>
        <taxon>Viridiplantae</taxon>
        <taxon>Streptophyta</taxon>
        <taxon>Embryophyta</taxon>
        <taxon>Tracheophyta</taxon>
        <taxon>Spermatophyta</taxon>
        <taxon>Magnoliopsida</taxon>
        <taxon>eudicotyledons</taxon>
        <taxon>Gunneridae</taxon>
        <taxon>Pentapetalae</taxon>
        <taxon>rosids</taxon>
        <taxon>malvids</taxon>
        <taxon>Brassicales</taxon>
        <taxon>Brassicaceae</taxon>
        <taxon>Camelineae</taxon>
        <taxon>Camelina</taxon>
    </lineage>
</organism>
<evidence type="ECO:0000313" key="11">
    <source>
        <dbReference type="Proteomes" id="UP000694864"/>
    </source>
</evidence>
<feature type="domain" description="Protein kinase" evidence="10">
    <location>
        <begin position="359"/>
        <end position="641"/>
    </location>
</feature>
<dbReference type="PROSITE" id="PS50011">
    <property type="entry name" value="PROTEIN_KINASE_DOM"/>
    <property type="match status" value="1"/>
</dbReference>
<dbReference type="InterPro" id="IPR001611">
    <property type="entry name" value="Leu-rich_rpt"/>
</dbReference>
<gene>
    <name evidence="12" type="primary">LOC104701929</name>
</gene>
<evidence type="ECO:0000256" key="5">
    <source>
        <dbReference type="ARBA" id="ARBA00022989"/>
    </source>
</evidence>
<keyword evidence="3 8" id="KW-0812">Transmembrane</keyword>
<dbReference type="Gene3D" id="3.30.200.20">
    <property type="entry name" value="Phosphorylase Kinase, domain 1"/>
    <property type="match status" value="1"/>
</dbReference>
<dbReference type="Proteomes" id="UP000694864">
    <property type="component" value="Chromosome 7"/>
</dbReference>
<dbReference type="InterPro" id="IPR000719">
    <property type="entry name" value="Prot_kinase_dom"/>
</dbReference>
<evidence type="ECO:0000256" key="9">
    <source>
        <dbReference type="SAM" id="SignalP"/>
    </source>
</evidence>
<evidence type="ECO:0000256" key="7">
    <source>
        <dbReference type="SAM" id="MobiDB-lite"/>
    </source>
</evidence>
<name>A0ABM0STQ8_CAMSA</name>
<dbReference type="RefSeq" id="XP_010415996.1">
    <property type="nucleotide sequence ID" value="XM_010417694.2"/>
</dbReference>
<keyword evidence="4" id="KW-0677">Repeat</keyword>
<dbReference type="InterPro" id="IPR011009">
    <property type="entry name" value="Kinase-like_dom_sf"/>
</dbReference>
<dbReference type="Pfam" id="PF08263">
    <property type="entry name" value="LRRNT_2"/>
    <property type="match status" value="1"/>
</dbReference>
<dbReference type="SUPFAM" id="SSF52058">
    <property type="entry name" value="L domain-like"/>
    <property type="match status" value="1"/>
</dbReference>
<dbReference type="Pfam" id="PF07714">
    <property type="entry name" value="PK_Tyr_Ser-Thr"/>
    <property type="match status" value="1"/>
</dbReference>
<keyword evidence="9" id="KW-0732">Signal</keyword>
<evidence type="ECO:0000256" key="8">
    <source>
        <dbReference type="SAM" id="Phobius"/>
    </source>
</evidence>
<evidence type="ECO:0000259" key="10">
    <source>
        <dbReference type="PROSITE" id="PS50011"/>
    </source>
</evidence>
<keyword evidence="11" id="KW-1185">Reference proteome</keyword>
<dbReference type="GeneID" id="104701929"/>
<feature type="compositionally biased region" description="Low complexity" evidence="7">
    <location>
        <begin position="288"/>
        <end position="297"/>
    </location>
</feature>
<reference evidence="11" key="1">
    <citation type="journal article" date="2014" name="Nat. Commun.">
        <title>The emerging biofuel crop Camelina sativa retains a highly undifferentiated hexaploid genome structure.</title>
        <authorList>
            <person name="Kagale S."/>
            <person name="Koh C."/>
            <person name="Nixon J."/>
            <person name="Bollina V."/>
            <person name="Clarke W.E."/>
            <person name="Tuteja R."/>
            <person name="Spillane C."/>
            <person name="Robinson S.J."/>
            <person name="Links M.G."/>
            <person name="Clarke C."/>
            <person name="Higgins E.E."/>
            <person name="Huebert T."/>
            <person name="Sharpe A.G."/>
            <person name="Parkin I.A."/>
        </authorList>
    </citation>
    <scope>NUCLEOTIDE SEQUENCE [LARGE SCALE GENOMIC DNA]</scope>
    <source>
        <strain evidence="11">cv. DH55</strain>
    </source>
</reference>
<proteinExistence type="predicted"/>
<reference evidence="12" key="2">
    <citation type="submission" date="2025-08" db="UniProtKB">
        <authorList>
            <consortium name="RefSeq"/>
        </authorList>
    </citation>
    <scope>IDENTIFICATION</scope>
    <source>
        <tissue evidence="12">Leaf</tissue>
    </source>
</reference>
<evidence type="ECO:0000256" key="1">
    <source>
        <dbReference type="ARBA" id="ARBA00004370"/>
    </source>
</evidence>
<evidence type="ECO:0000256" key="6">
    <source>
        <dbReference type="ARBA" id="ARBA00023136"/>
    </source>
</evidence>
<evidence type="ECO:0000256" key="2">
    <source>
        <dbReference type="ARBA" id="ARBA00022614"/>
    </source>
</evidence>
<dbReference type="PANTHER" id="PTHR48007:SF38">
    <property type="entry name" value="LEUCINE-RICH REPEAT PROTEIN KINASE FAMILY PROTEIN"/>
    <property type="match status" value="1"/>
</dbReference>
<dbReference type="Gene3D" id="3.80.10.10">
    <property type="entry name" value="Ribonuclease Inhibitor"/>
    <property type="match status" value="2"/>
</dbReference>
<keyword evidence="6 8" id="KW-0472">Membrane</keyword>
<sequence>MAVAWLIWPFVLSLTALSANSITETESLLNFKKSLNNTKSLDSWTPDSEPCGESQRWVGLLCNKNSVFGLQMEQMDLSGNIDVAPLKDLPFLRTISIMNNSFSGNIPEFNQLTALKSFYISGNNFSGNIPSDYFAMMASLKKAWLSNNEFSGLIPISLATKLPNLMELRLENNQFIGSIPNFTQTSLNDVDLSNNQLTGGIPPGLSKFDAKNFAGNPGLCGGKLATTCPEPRNATALITIEGTMKDANKSKYFLAFGTLGVLLLVVLVSLAFRKKKKKRRRKKALRTSGQDSGDDQQIQVTVDESRSSSRHSNKSSRSGELTNKSTGAAELVMVNKEKGVFGLTDLMKAAAHVLNNPGGGSSRPSSSGGVGSAYKAVLSNGITVVVKRVTVMNQVSVDLFDKEIRNLGSLRHKNILTPLAYHFRRDEKLLVFEFVPNLSLLHRLHGDHGEELDWPSRLKIIQGIARGMWYLHRELGFLNLPHGNLKSNNIFLAEDGEPMVSEFGLQRLINPDAQSQSLVAYKSPEADREGTVSAKSDVFSFGVVVLEILTGKFPSQYAGLNRAGGTNLVEWIGSAMEQGGWMDLLHPTVVNAAADDQIMEEEIEHVLRIGVRCTGEDPDQRPNMTEVIDELTLEDSNDDFITIET</sequence>
<dbReference type="InterPro" id="IPR032675">
    <property type="entry name" value="LRR_dom_sf"/>
</dbReference>
<evidence type="ECO:0000256" key="3">
    <source>
        <dbReference type="ARBA" id="ARBA00022692"/>
    </source>
</evidence>
<evidence type="ECO:0000256" key="4">
    <source>
        <dbReference type="ARBA" id="ARBA00022737"/>
    </source>
</evidence>
<feature type="transmembrane region" description="Helical" evidence="8">
    <location>
        <begin position="252"/>
        <end position="272"/>
    </location>
</feature>
<protein>
    <submittedName>
        <fullName evidence="12">Pollen receptor-like kinase 3</fullName>
    </submittedName>
</protein>
<dbReference type="InterPro" id="IPR046959">
    <property type="entry name" value="PRK1-6/SRF4-like"/>
</dbReference>
<dbReference type="Pfam" id="PF00560">
    <property type="entry name" value="LRR_1"/>
    <property type="match status" value="2"/>
</dbReference>
<accession>A0ABM0STQ8</accession>
<dbReference type="CDD" id="cd14066">
    <property type="entry name" value="STKc_IRAK"/>
    <property type="match status" value="1"/>
</dbReference>
<feature type="signal peptide" evidence="9">
    <location>
        <begin position="1"/>
        <end position="21"/>
    </location>
</feature>
<keyword evidence="2" id="KW-0433">Leucine-rich repeat</keyword>
<feature type="region of interest" description="Disordered" evidence="7">
    <location>
        <begin position="278"/>
        <end position="322"/>
    </location>
</feature>
<dbReference type="SUPFAM" id="SSF56112">
    <property type="entry name" value="Protein kinase-like (PK-like)"/>
    <property type="match status" value="1"/>
</dbReference>
<feature type="chain" id="PRO_5046412521" evidence="9">
    <location>
        <begin position="22"/>
        <end position="645"/>
    </location>
</feature>
<comment type="subcellular location">
    <subcellularLocation>
        <location evidence="1">Membrane</location>
    </subcellularLocation>
</comment>